<keyword evidence="7" id="KW-1185">Reference proteome</keyword>
<dbReference type="RefSeq" id="WP_230512041.1">
    <property type="nucleotide sequence ID" value="NZ_JAJITD010000013.1"/>
</dbReference>
<evidence type="ECO:0000256" key="1">
    <source>
        <dbReference type="ARBA" id="ARBA00004442"/>
    </source>
</evidence>
<dbReference type="PANTHER" id="PTHR30329">
    <property type="entry name" value="STATOR ELEMENT OF FLAGELLAR MOTOR COMPLEX"/>
    <property type="match status" value="1"/>
</dbReference>
<organism evidence="6 7">
    <name type="scientific">Paraburkholderia sejongensis</name>
    <dbReference type="NCBI Taxonomy" id="2886946"/>
    <lineage>
        <taxon>Bacteria</taxon>
        <taxon>Pseudomonadati</taxon>
        <taxon>Pseudomonadota</taxon>
        <taxon>Betaproteobacteria</taxon>
        <taxon>Burkholderiales</taxon>
        <taxon>Burkholderiaceae</taxon>
        <taxon>Paraburkholderia</taxon>
    </lineage>
</organism>
<comment type="subcellular location">
    <subcellularLocation>
        <location evidence="1">Cell outer membrane</location>
    </subcellularLocation>
</comment>
<dbReference type="PANTHER" id="PTHR30329:SF20">
    <property type="entry name" value="EXPORTED PROTEIN"/>
    <property type="match status" value="1"/>
</dbReference>
<sequence length="553" mass="60229">MLADRYRAPLLWIAPLIASLLWLGLPAHLQPWWPLVPALIVLTALGAAALLIHGQRRAARKSITVQPVASPELPIILVVGPHAAAVFDQPEHASVGRHYGGAVWLLVPSPDELAESIATIKASHQRWPDAVWIPVVPDGDRDDATLRQQFSRWRYALDQSTRHRACALPCYIAIYACLGARSGAVASPLWYGDVVDIDVVHISGTQPASENARQRVRVIRQQLDRAWLSRTQGERTTPAGLAHSVFDWLEDTALLSILTSLANTAPFSLRGVLLADVGYLPPHHGAWTRWLTGKTSLQLPRTSPEGQPLPLPDISACRIAGVSVAHQKAYAQNRLIVHAVAASAVALVVSLGVAGWSNSRLVARVTQQLDGYRRTPESLADARRVQVEALRTRDAELAGYARGGVPATLGWGFYRGTELQAPLERAIAEWRPPVVGVTIDNLSLFDSGKTTLKPGAEPRLRSALDLIRANPDKRILIAGHTDNVGSSSANQKLSEARARAIRDWFVNTAALPVTRFAIQGYGDTQPLASNQTDDGRAMNRRVEITLILDSSER</sequence>
<accession>A0ABS8K0M0</accession>
<name>A0ABS8K0M0_9BURK</name>
<dbReference type="InterPro" id="IPR050330">
    <property type="entry name" value="Bact_OuterMem_StrucFunc"/>
</dbReference>
<feature type="domain" description="OmpA-like" evidence="5">
    <location>
        <begin position="432"/>
        <end position="550"/>
    </location>
</feature>
<keyword evidence="4" id="KW-0812">Transmembrane</keyword>
<feature type="transmembrane region" description="Helical" evidence="4">
    <location>
        <begin position="31"/>
        <end position="52"/>
    </location>
</feature>
<evidence type="ECO:0000313" key="6">
    <source>
        <dbReference type="EMBL" id="MCC8395681.1"/>
    </source>
</evidence>
<dbReference type="EMBL" id="JAJITD010000013">
    <property type="protein sequence ID" value="MCC8395681.1"/>
    <property type="molecule type" value="Genomic_DNA"/>
</dbReference>
<feature type="transmembrane region" description="Helical" evidence="4">
    <location>
        <begin position="335"/>
        <end position="356"/>
    </location>
</feature>
<evidence type="ECO:0000259" key="5">
    <source>
        <dbReference type="PROSITE" id="PS51123"/>
    </source>
</evidence>
<protein>
    <submittedName>
        <fullName evidence="6">OmpA family protein</fullName>
    </submittedName>
</protein>
<feature type="transmembrane region" description="Helical" evidence="4">
    <location>
        <begin position="7"/>
        <end position="25"/>
    </location>
</feature>
<dbReference type="Proteomes" id="UP001431019">
    <property type="component" value="Unassembled WGS sequence"/>
</dbReference>
<dbReference type="InterPro" id="IPR006664">
    <property type="entry name" value="OMP_bac"/>
</dbReference>
<evidence type="ECO:0000256" key="3">
    <source>
        <dbReference type="PROSITE-ProRule" id="PRU00473"/>
    </source>
</evidence>
<keyword evidence="4" id="KW-1133">Transmembrane helix</keyword>
<dbReference type="InterPro" id="IPR036737">
    <property type="entry name" value="OmpA-like_sf"/>
</dbReference>
<dbReference type="Gene3D" id="3.30.1330.60">
    <property type="entry name" value="OmpA-like domain"/>
    <property type="match status" value="1"/>
</dbReference>
<dbReference type="PROSITE" id="PS51123">
    <property type="entry name" value="OMPA_2"/>
    <property type="match status" value="1"/>
</dbReference>
<proteinExistence type="predicted"/>
<dbReference type="SUPFAM" id="SSF103088">
    <property type="entry name" value="OmpA-like"/>
    <property type="match status" value="1"/>
</dbReference>
<dbReference type="CDD" id="cd07185">
    <property type="entry name" value="OmpA_C-like"/>
    <property type="match status" value="1"/>
</dbReference>
<keyword evidence="2 3" id="KW-0472">Membrane</keyword>
<evidence type="ECO:0000313" key="7">
    <source>
        <dbReference type="Proteomes" id="UP001431019"/>
    </source>
</evidence>
<reference evidence="6 7" key="1">
    <citation type="submission" date="2021-11" db="EMBL/GenBank/DDBJ databases">
        <authorList>
            <person name="Oh E.-T."/>
            <person name="Kim S.-B."/>
        </authorList>
    </citation>
    <scope>NUCLEOTIDE SEQUENCE [LARGE SCALE GENOMIC DNA]</scope>
    <source>
        <strain evidence="6 7">MMS20-SJTR3</strain>
    </source>
</reference>
<dbReference type="PRINTS" id="PR01021">
    <property type="entry name" value="OMPADOMAIN"/>
</dbReference>
<comment type="caution">
    <text evidence="6">The sequence shown here is derived from an EMBL/GenBank/DDBJ whole genome shotgun (WGS) entry which is preliminary data.</text>
</comment>
<evidence type="ECO:0000256" key="4">
    <source>
        <dbReference type="SAM" id="Phobius"/>
    </source>
</evidence>
<dbReference type="InterPro" id="IPR006665">
    <property type="entry name" value="OmpA-like"/>
</dbReference>
<evidence type="ECO:0000256" key="2">
    <source>
        <dbReference type="ARBA" id="ARBA00023136"/>
    </source>
</evidence>
<gene>
    <name evidence="6" type="ORF">LJ656_24160</name>
</gene>
<dbReference type="Pfam" id="PF00691">
    <property type="entry name" value="OmpA"/>
    <property type="match status" value="1"/>
</dbReference>